<accession>A0ABN7XV24</accession>
<organism evidence="5 6">
    <name type="scientific">Cupriavidus pinatubonensis</name>
    <dbReference type="NCBI Taxonomy" id="248026"/>
    <lineage>
        <taxon>Bacteria</taxon>
        <taxon>Pseudomonadati</taxon>
        <taxon>Pseudomonadota</taxon>
        <taxon>Betaproteobacteria</taxon>
        <taxon>Burkholderiales</taxon>
        <taxon>Burkholderiaceae</taxon>
        <taxon>Cupriavidus</taxon>
    </lineage>
</organism>
<comment type="similarity">
    <text evidence="1">Belongs to the transglycosylase Slt family.</text>
</comment>
<keyword evidence="3" id="KW-0472">Membrane</keyword>
<dbReference type="RefSeq" id="WP_223999104.1">
    <property type="nucleotide sequence ID" value="NZ_CAJZAF010000001.1"/>
</dbReference>
<comment type="caution">
    <text evidence="5">The sequence shown here is derived from an EMBL/GenBank/DDBJ whole genome shotgun (WGS) entry which is preliminary data.</text>
</comment>
<evidence type="ECO:0000256" key="3">
    <source>
        <dbReference type="SAM" id="Phobius"/>
    </source>
</evidence>
<gene>
    <name evidence="5" type="primary">mltF_1</name>
    <name evidence="5" type="ORF">LMG23994_00313</name>
</gene>
<feature type="domain" description="Transglycosylase SLT" evidence="4">
    <location>
        <begin position="558"/>
        <end position="633"/>
    </location>
</feature>
<dbReference type="EC" id="4.2.2.-" evidence="5"/>
<protein>
    <submittedName>
        <fullName evidence="5">Membrane-bound lytic murein transglycosylase F</fullName>
        <ecNumber evidence="5">4.2.2.-</ecNumber>
    </submittedName>
</protein>
<dbReference type="InterPro" id="IPR000189">
    <property type="entry name" value="Transglyc_AS"/>
</dbReference>
<evidence type="ECO:0000313" key="6">
    <source>
        <dbReference type="Proteomes" id="UP000701702"/>
    </source>
</evidence>
<keyword evidence="5" id="KW-0456">Lyase</keyword>
<sequence length="808" mass="83267">MTTQTTSLKADAKGFLIADSAADIHDLAATMEGVHSDTGAILALLKSSTRAGLLQRQKITNPNGHATQRAAREVPGQASLPASASARARMSADSRGLMARVAPPSERNSRGRFVAGTRQSAADLTPVVKAVDSLTRQQAAQRAEEKRAHTARAGRAGDAPAGAGQLRDSRARFGSGGGAGGGDRDANGGAARALERMKSMFSGVSGSTSDMEKIDPTVEAAKEVAQLASGPLKVVGAVGKMAGRGFMGGRTKDQAVPWYRRMWQELRLSRSQDSEFNLVEMRTLKEIEKKTGNGGASHKELGIAGLLGSLLGKGGGLLMGGAKGLLRRLPLLGALMAGGSALWSLFGGSDDPSLTPEQNRQNRFKGVGSGVGALLGGGLGLFLGPVGAIIGGIIGDQLGGVVGKWLSGFDWTQVGKDISAKWDSGVKEFLAFWQPITAWFSDKLGLAKERTIAAANAANDAIKQATGIDVKESGKKAMAATSRTVDTVVAKGNTALEKLMPGYRHSAKFDGIKGGDGMAKYGSYTDAEAEKIRQLKTSGANTSANLKGGMPKAIQEKIIAEAKAAGLDPDMMLKIAAMESGGNANAVSSTGAIGVYQFTGDTASGVGIKDRFNADQNIAGGMALTKQNIAMLEAKGIPVTAESIYMMHQLGPKAAKEVLVAAKSPDRSIASLTPATQSAIAKNYGAGVSTAAEYVAKNGRALSARADTVIGKSETGYLPTTVGQLPTVAAMPLVAPPTAPAAVPRIATPTVSVPAAPAVQPAAQAAIPVPINSKAPMEVTVTNDQPANQDIRDRRLAMVATGGVWRSF</sequence>
<keyword evidence="3" id="KW-0812">Transmembrane</keyword>
<dbReference type="PROSITE" id="PS00922">
    <property type="entry name" value="TRANSGLYCOSYLASE"/>
    <property type="match status" value="1"/>
</dbReference>
<keyword evidence="6" id="KW-1185">Reference proteome</keyword>
<dbReference type="Gene3D" id="1.10.530.10">
    <property type="match status" value="1"/>
</dbReference>
<dbReference type="GO" id="GO:0016829">
    <property type="term" value="F:lyase activity"/>
    <property type="evidence" value="ECO:0007669"/>
    <property type="project" value="UniProtKB-KW"/>
</dbReference>
<feature type="transmembrane region" description="Helical" evidence="3">
    <location>
        <begin position="329"/>
        <end position="346"/>
    </location>
</feature>
<feature type="transmembrane region" description="Helical" evidence="3">
    <location>
        <begin position="366"/>
        <end position="394"/>
    </location>
</feature>
<evidence type="ECO:0000256" key="1">
    <source>
        <dbReference type="ARBA" id="ARBA00007734"/>
    </source>
</evidence>
<keyword evidence="3" id="KW-1133">Transmembrane helix</keyword>
<feature type="compositionally biased region" description="Low complexity" evidence="2">
    <location>
        <begin position="151"/>
        <end position="164"/>
    </location>
</feature>
<reference evidence="5 6" key="1">
    <citation type="submission" date="2021-08" db="EMBL/GenBank/DDBJ databases">
        <authorList>
            <person name="Peeters C."/>
        </authorList>
    </citation>
    <scope>NUCLEOTIDE SEQUENCE [LARGE SCALE GENOMIC DNA]</scope>
    <source>
        <strain evidence="5 6">LMG 23994</strain>
    </source>
</reference>
<feature type="region of interest" description="Disordered" evidence="2">
    <location>
        <begin position="60"/>
        <end position="80"/>
    </location>
</feature>
<dbReference type="EMBL" id="CAJZAF010000001">
    <property type="protein sequence ID" value="CAG9163866.1"/>
    <property type="molecule type" value="Genomic_DNA"/>
</dbReference>
<name>A0ABN7XV24_9BURK</name>
<dbReference type="InterPro" id="IPR008258">
    <property type="entry name" value="Transglycosylase_SLT_dom_1"/>
</dbReference>
<dbReference type="SUPFAM" id="SSF53955">
    <property type="entry name" value="Lysozyme-like"/>
    <property type="match status" value="1"/>
</dbReference>
<dbReference type="Pfam" id="PF01464">
    <property type="entry name" value="SLT"/>
    <property type="match status" value="1"/>
</dbReference>
<proteinExistence type="inferred from homology"/>
<dbReference type="Proteomes" id="UP000701702">
    <property type="component" value="Unassembled WGS sequence"/>
</dbReference>
<evidence type="ECO:0000259" key="4">
    <source>
        <dbReference type="Pfam" id="PF01464"/>
    </source>
</evidence>
<dbReference type="InterPro" id="IPR023346">
    <property type="entry name" value="Lysozyme-like_dom_sf"/>
</dbReference>
<evidence type="ECO:0000256" key="2">
    <source>
        <dbReference type="SAM" id="MobiDB-lite"/>
    </source>
</evidence>
<feature type="region of interest" description="Disordered" evidence="2">
    <location>
        <begin position="133"/>
        <end position="188"/>
    </location>
</feature>
<evidence type="ECO:0000313" key="5">
    <source>
        <dbReference type="EMBL" id="CAG9163866.1"/>
    </source>
</evidence>